<dbReference type="Proteomes" id="UP000410492">
    <property type="component" value="Unassembled WGS sequence"/>
</dbReference>
<dbReference type="OrthoDB" id="551431at2759"/>
<protein>
    <recommendedName>
        <fullName evidence="2">SRR1-like domain-containing protein</fullName>
    </recommendedName>
</protein>
<dbReference type="PANTHER" id="PTHR28626">
    <property type="entry name" value="SRR1-LIKE PROTEIN"/>
    <property type="match status" value="1"/>
</dbReference>
<dbReference type="Pfam" id="PF07985">
    <property type="entry name" value="SRR1"/>
    <property type="match status" value="1"/>
</dbReference>
<evidence type="ECO:0000256" key="1">
    <source>
        <dbReference type="ARBA" id="ARBA00009856"/>
    </source>
</evidence>
<dbReference type="AlphaFoldDB" id="A0A653D3R9"/>
<evidence type="ECO:0000313" key="3">
    <source>
        <dbReference type="EMBL" id="VEN54814.1"/>
    </source>
</evidence>
<evidence type="ECO:0000313" key="4">
    <source>
        <dbReference type="Proteomes" id="UP000410492"/>
    </source>
</evidence>
<proteinExistence type="inferred from homology"/>
<name>A0A653D3R9_CALMS</name>
<reference evidence="3 4" key="1">
    <citation type="submission" date="2019-01" db="EMBL/GenBank/DDBJ databases">
        <authorList>
            <person name="Sayadi A."/>
        </authorList>
    </citation>
    <scope>NUCLEOTIDE SEQUENCE [LARGE SCALE GENOMIC DNA]</scope>
</reference>
<feature type="domain" description="SRR1-like" evidence="2">
    <location>
        <begin position="70"/>
        <end position="235"/>
    </location>
</feature>
<dbReference type="GO" id="GO:0005634">
    <property type="term" value="C:nucleus"/>
    <property type="evidence" value="ECO:0007669"/>
    <property type="project" value="TreeGrafter"/>
</dbReference>
<dbReference type="InterPro" id="IPR012942">
    <property type="entry name" value="SRR1-like"/>
</dbReference>
<dbReference type="GO" id="GO:0005737">
    <property type="term" value="C:cytoplasm"/>
    <property type="evidence" value="ECO:0007669"/>
    <property type="project" value="TreeGrafter"/>
</dbReference>
<dbReference type="PANTHER" id="PTHR28626:SF3">
    <property type="entry name" value="SRR1-LIKE PROTEIN"/>
    <property type="match status" value="1"/>
</dbReference>
<keyword evidence="4" id="KW-1185">Reference proteome</keyword>
<dbReference type="InterPro" id="IPR040044">
    <property type="entry name" value="SRR1L"/>
</dbReference>
<sequence length="284" mass="32727">MSNQISEDFKIVAHKKKNSKIKQLHVRQSPEESIVTSITDKEKQQKRIVDAKSEISTSDFQESILASLQEALTALDRPKLSKIVCFGLGKFTDNLSARYQLALLLCLKDFYQVSVCAYDPCFSENEIDLLRHFEIIVLEENMEGKYKVEPGEYVLFYLPHCSRQLSNNLLWSNWGLSLCQCIIIANSFHEIIERSTVKTLKENAEYVSKIMPYVLEVAVINSFKFYEVFNDTAVHVFPKLPFVPPDLWLQNKEPKYSENDIECVTTGVSNLRMKNNVSYEQGLF</sequence>
<comment type="similarity">
    <text evidence="1">Belongs to the SRR1 family.</text>
</comment>
<evidence type="ECO:0000259" key="2">
    <source>
        <dbReference type="Pfam" id="PF07985"/>
    </source>
</evidence>
<accession>A0A653D3R9</accession>
<gene>
    <name evidence="3" type="ORF">CALMAC_LOCUS14197</name>
</gene>
<dbReference type="EMBL" id="CAACVG010010048">
    <property type="protein sequence ID" value="VEN54814.1"/>
    <property type="molecule type" value="Genomic_DNA"/>
</dbReference>
<organism evidence="3 4">
    <name type="scientific">Callosobruchus maculatus</name>
    <name type="common">Southern cowpea weevil</name>
    <name type="synonym">Pulse bruchid</name>
    <dbReference type="NCBI Taxonomy" id="64391"/>
    <lineage>
        <taxon>Eukaryota</taxon>
        <taxon>Metazoa</taxon>
        <taxon>Ecdysozoa</taxon>
        <taxon>Arthropoda</taxon>
        <taxon>Hexapoda</taxon>
        <taxon>Insecta</taxon>
        <taxon>Pterygota</taxon>
        <taxon>Neoptera</taxon>
        <taxon>Endopterygota</taxon>
        <taxon>Coleoptera</taxon>
        <taxon>Polyphaga</taxon>
        <taxon>Cucujiformia</taxon>
        <taxon>Chrysomeloidea</taxon>
        <taxon>Chrysomelidae</taxon>
        <taxon>Bruchinae</taxon>
        <taxon>Bruchini</taxon>
        <taxon>Callosobruchus</taxon>
    </lineage>
</organism>